<reference evidence="1" key="2">
    <citation type="journal article" date="2022" name="Microb. Genom.">
        <title>A chromosome-scale genome assembly of the tomato pathogen Cladosporium fulvum reveals a compartmentalized genome architecture and the presence of a dispensable chromosome.</title>
        <authorList>
            <person name="Zaccaron A.Z."/>
            <person name="Chen L.H."/>
            <person name="Samaras A."/>
            <person name="Stergiopoulos I."/>
        </authorList>
    </citation>
    <scope>NUCLEOTIDE SEQUENCE</scope>
    <source>
        <strain evidence="1">Race5_Kim</strain>
    </source>
</reference>
<keyword evidence="2" id="KW-1185">Reference proteome</keyword>
<dbReference type="PANTHER" id="PTHR38790:SF4">
    <property type="entry name" value="2EXR DOMAIN-CONTAINING PROTEIN"/>
    <property type="match status" value="1"/>
</dbReference>
<evidence type="ECO:0000313" key="2">
    <source>
        <dbReference type="Proteomes" id="UP000756132"/>
    </source>
</evidence>
<reference evidence="1" key="1">
    <citation type="submission" date="2021-12" db="EMBL/GenBank/DDBJ databases">
        <authorList>
            <person name="Zaccaron A."/>
            <person name="Stergiopoulos I."/>
        </authorList>
    </citation>
    <scope>NUCLEOTIDE SEQUENCE</scope>
    <source>
        <strain evidence="1">Race5_Kim</strain>
    </source>
</reference>
<dbReference type="PANTHER" id="PTHR38790">
    <property type="entry name" value="2EXR DOMAIN-CONTAINING PROTEIN-RELATED"/>
    <property type="match status" value="1"/>
</dbReference>
<dbReference type="KEGG" id="ffu:CLAFUR5_11243"/>
<accession>A0A9Q8PE90</accession>
<organism evidence="1 2">
    <name type="scientific">Passalora fulva</name>
    <name type="common">Tomato leaf mold</name>
    <name type="synonym">Cladosporium fulvum</name>
    <dbReference type="NCBI Taxonomy" id="5499"/>
    <lineage>
        <taxon>Eukaryota</taxon>
        <taxon>Fungi</taxon>
        <taxon>Dikarya</taxon>
        <taxon>Ascomycota</taxon>
        <taxon>Pezizomycotina</taxon>
        <taxon>Dothideomycetes</taxon>
        <taxon>Dothideomycetidae</taxon>
        <taxon>Mycosphaerellales</taxon>
        <taxon>Mycosphaerellaceae</taxon>
        <taxon>Fulvia</taxon>
    </lineage>
</organism>
<dbReference type="RefSeq" id="XP_047765216.1">
    <property type="nucleotide sequence ID" value="XM_047910391.1"/>
</dbReference>
<dbReference type="AlphaFoldDB" id="A0A9Q8PE90"/>
<dbReference type="EMBL" id="CP090170">
    <property type="protein sequence ID" value="UJO20850.1"/>
    <property type="molecule type" value="Genomic_DNA"/>
</dbReference>
<name>A0A9Q8PE90_PASFU</name>
<dbReference type="GeneID" id="71991121"/>
<evidence type="ECO:0000313" key="1">
    <source>
        <dbReference type="EMBL" id="UJO20850.1"/>
    </source>
</evidence>
<sequence>MTYQPQLHSRLLALLAELRDQIYELTFSDRPVRVGHRYWDKTRWRRNSAGVTHRNAGIVLACKQLYYETLMLYYKHTEFLAWSTSCVREWVRCLQPECVRAIRMILLEEAMSRGWEDAAKQGLVPFLGDKAAYLRSGVLCVEILMPRGGGRRAVRI</sequence>
<gene>
    <name evidence="1" type="ORF">CLAFUR5_11243</name>
</gene>
<dbReference type="Proteomes" id="UP000756132">
    <property type="component" value="Chromosome 8"/>
</dbReference>
<protein>
    <submittedName>
        <fullName evidence="1">Uncharacterized protein</fullName>
    </submittedName>
</protein>
<proteinExistence type="predicted"/>